<name>A0A6C0CGU5_9ZZZZ</name>
<dbReference type="EMBL" id="MN739399">
    <property type="protein sequence ID" value="QHT02785.1"/>
    <property type="molecule type" value="Genomic_DNA"/>
</dbReference>
<proteinExistence type="predicted"/>
<accession>A0A6C0CGU5</accession>
<dbReference type="AlphaFoldDB" id="A0A6C0CGU5"/>
<evidence type="ECO:0008006" key="2">
    <source>
        <dbReference type="Google" id="ProtNLM"/>
    </source>
</evidence>
<evidence type="ECO:0000313" key="1">
    <source>
        <dbReference type="EMBL" id="QHT02785.1"/>
    </source>
</evidence>
<protein>
    <recommendedName>
        <fullName evidence="2">Glycosyltransferase</fullName>
    </recommendedName>
</protein>
<reference evidence="1" key="1">
    <citation type="journal article" date="2020" name="Nature">
        <title>Giant virus diversity and host interactions through global metagenomics.</title>
        <authorList>
            <person name="Schulz F."/>
            <person name="Roux S."/>
            <person name="Paez-Espino D."/>
            <person name="Jungbluth S."/>
            <person name="Walsh D.A."/>
            <person name="Denef V.J."/>
            <person name="McMahon K.D."/>
            <person name="Konstantinidis K.T."/>
            <person name="Eloe-Fadrosh E.A."/>
            <person name="Kyrpides N.C."/>
            <person name="Woyke T."/>
        </authorList>
    </citation>
    <scope>NUCLEOTIDE SEQUENCE</scope>
    <source>
        <strain evidence="1">GVMAG-M-3300020595-32</strain>
    </source>
</reference>
<organism evidence="1">
    <name type="scientific">viral metagenome</name>
    <dbReference type="NCBI Taxonomy" id="1070528"/>
    <lineage>
        <taxon>unclassified sequences</taxon>
        <taxon>metagenomes</taxon>
        <taxon>organismal metagenomes</taxon>
    </lineage>
</organism>
<sequence>MDIIQKYEPPKEDIKLSLVYLAKPIYGGWVTFTVHLAKKFNYPLYKVSKRTEKKVRSFGYGVDYQNICIDELVKIPNLLVTAVDKHYWDILPLLPKDTRIVIHDPTELKTSSKNPNPLVQDTCCLLNFKVYTIRETVQKYLTENFKIPSEFKLHPFNRYPCDIEGCNFHAVTISRVDFDKNTDIILKANQHIQDNKKKVQIFGAENRLYVHHKLGELNFYDFWKGKFEKEYPLKYQDKDILKNTQFVVDMSTIKNDGGGSQYTFLEAIYQGCILILHRDWIKQGSIFKEGVNCLGADTPEELAKHLESTIDIKPILKESLKLLKPHLEVKW</sequence>